<dbReference type="Gene3D" id="2.60.40.10">
    <property type="entry name" value="Immunoglobulins"/>
    <property type="match status" value="1"/>
</dbReference>
<protein>
    <recommendedName>
        <fullName evidence="2">IPT/TIG domain-containing protein</fullName>
    </recommendedName>
</protein>
<dbReference type="SUPFAM" id="SSF81296">
    <property type="entry name" value="E set domains"/>
    <property type="match status" value="1"/>
</dbReference>
<feature type="chain" id="PRO_5045906561" description="IPT/TIG domain-containing protein" evidence="1">
    <location>
        <begin position="31"/>
        <end position="369"/>
    </location>
</feature>
<gene>
    <name evidence="3" type="ORF">Aco03nite_019340</name>
</gene>
<dbReference type="RefSeq" id="WP_203794439.1">
    <property type="nucleotide sequence ID" value="NZ_BAAAQE010000024.1"/>
</dbReference>
<feature type="signal peptide" evidence="1">
    <location>
        <begin position="1"/>
        <end position="30"/>
    </location>
</feature>
<dbReference type="CDD" id="cd00603">
    <property type="entry name" value="IPT_PCSR"/>
    <property type="match status" value="1"/>
</dbReference>
<comment type="caution">
    <text evidence="3">The sequence shown here is derived from an EMBL/GenBank/DDBJ whole genome shotgun (WGS) entry which is preliminary data.</text>
</comment>
<dbReference type="EMBL" id="BOMG01000032">
    <property type="protein sequence ID" value="GID53530.1"/>
    <property type="molecule type" value="Genomic_DNA"/>
</dbReference>
<dbReference type="PROSITE" id="PS51318">
    <property type="entry name" value="TAT"/>
    <property type="match status" value="1"/>
</dbReference>
<organism evidence="3 4">
    <name type="scientific">Actinoplanes couchii</name>
    <dbReference type="NCBI Taxonomy" id="403638"/>
    <lineage>
        <taxon>Bacteria</taxon>
        <taxon>Bacillati</taxon>
        <taxon>Actinomycetota</taxon>
        <taxon>Actinomycetes</taxon>
        <taxon>Micromonosporales</taxon>
        <taxon>Micromonosporaceae</taxon>
        <taxon>Actinoplanes</taxon>
    </lineage>
</organism>
<evidence type="ECO:0000259" key="2">
    <source>
        <dbReference type="SMART" id="SM00429"/>
    </source>
</evidence>
<keyword evidence="4" id="KW-1185">Reference proteome</keyword>
<feature type="domain" description="IPT/TIG" evidence="2">
    <location>
        <begin position="147"/>
        <end position="236"/>
    </location>
</feature>
<dbReference type="Pfam" id="PF01833">
    <property type="entry name" value="TIG"/>
    <property type="match status" value="1"/>
</dbReference>
<keyword evidence="1" id="KW-0732">Signal</keyword>
<dbReference type="InterPro" id="IPR014756">
    <property type="entry name" value="Ig_E-set"/>
</dbReference>
<dbReference type="InterPro" id="IPR013783">
    <property type="entry name" value="Ig-like_fold"/>
</dbReference>
<name>A0ABQ3X4T0_9ACTN</name>
<dbReference type="SMART" id="SM00429">
    <property type="entry name" value="IPT"/>
    <property type="match status" value="1"/>
</dbReference>
<evidence type="ECO:0000313" key="3">
    <source>
        <dbReference type="EMBL" id="GID53530.1"/>
    </source>
</evidence>
<accession>A0ABQ3X4T0</accession>
<evidence type="ECO:0000256" key="1">
    <source>
        <dbReference type="SAM" id="SignalP"/>
    </source>
</evidence>
<dbReference type="Proteomes" id="UP000612282">
    <property type="component" value="Unassembled WGS sequence"/>
</dbReference>
<reference evidence="3 4" key="1">
    <citation type="submission" date="2021-01" db="EMBL/GenBank/DDBJ databases">
        <title>Whole genome shotgun sequence of Actinoplanes couchii NBRC 106145.</title>
        <authorList>
            <person name="Komaki H."/>
            <person name="Tamura T."/>
        </authorList>
    </citation>
    <scope>NUCLEOTIDE SEQUENCE [LARGE SCALE GENOMIC DNA]</scope>
    <source>
        <strain evidence="3 4">NBRC 106145</strain>
    </source>
</reference>
<sequence>MSKSRTSFRRTVLHAGIATATTIVATTAVATPVFANAPLTLNVTSANATQITAGVNVIATASTNWLANVSGGKVFFTTATCPTSYPASTPSWTPSGDLTKFSATKGFFKVATGLPASTATSYKVCVYAGTTTGDAYIGTGTFAAAPAPVLTSLDVVTGPAAGGTTVTVTGSGLPTTAAGYASATLGGVNVGTITAGSATKFSFTTPARAPSGTAQPLVVNFATAGSVTLDTAFTYYNAITVAPNVGRQNTDTYINITGAGFNALSWGALASTGAHVYLTHGAYDKSFTDAYKVVTECDNASIVPVSDNEIICLLKLSATLSTTPAAVATPVSNGAYTVTVVDNGAKAAATVNPSIVSPSATFTVATVTS</sequence>
<dbReference type="InterPro" id="IPR006311">
    <property type="entry name" value="TAT_signal"/>
</dbReference>
<dbReference type="InterPro" id="IPR002909">
    <property type="entry name" value="IPT_dom"/>
</dbReference>
<proteinExistence type="predicted"/>
<evidence type="ECO:0000313" key="4">
    <source>
        <dbReference type="Proteomes" id="UP000612282"/>
    </source>
</evidence>